<dbReference type="EMBL" id="JAOYFB010000039">
    <property type="protein sequence ID" value="KAK4029430.1"/>
    <property type="molecule type" value="Genomic_DNA"/>
</dbReference>
<proteinExistence type="predicted"/>
<sequence length="129" mass="14660">MTQIKTLETTDAVNGRSLDDAPSPGLGRRAKVSISCCCSRLNKKKRGGLTVARRTFEEIDKRYTARRYGGKKRKNQLNKYKGELEASPRLKTDRLARVLLLRDGRDDCDLIQPIVSVPKRIFAPRSRKD</sequence>
<feature type="region of interest" description="Disordered" evidence="1">
    <location>
        <begin position="1"/>
        <end position="29"/>
    </location>
</feature>
<protein>
    <submittedName>
        <fullName evidence="2">Uncharacterized protein</fullName>
    </submittedName>
</protein>
<reference evidence="2 3" key="1">
    <citation type="journal article" date="2023" name="Nucleic Acids Res.">
        <title>The hologenome of Daphnia magna reveals possible DNA methylation and microbiome-mediated evolution of the host genome.</title>
        <authorList>
            <person name="Chaturvedi A."/>
            <person name="Li X."/>
            <person name="Dhandapani V."/>
            <person name="Marshall H."/>
            <person name="Kissane S."/>
            <person name="Cuenca-Cambronero M."/>
            <person name="Asole G."/>
            <person name="Calvet F."/>
            <person name="Ruiz-Romero M."/>
            <person name="Marangio P."/>
            <person name="Guigo R."/>
            <person name="Rago D."/>
            <person name="Mirbahai L."/>
            <person name="Eastwood N."/>
            <person name="Colbourne J.K."/>
            <person name="Zhou J."/>
            <person name="Mallon E."/>
            <person name="Orsini L."/>
        </authorList>
    </citation>
    <scope>NUCLEOTIDE SEQUENCE [LARGE SCALE GENOMIC DNA]</scope>
    <source>
        <strain evidence="2">LRV0_1</strain>
    </source>
</reference>
<evidence type="ECO:0000313" key="3">
    <source>
        <dbReference type="Proteomes" id="UP001234178"/>
    </source>
</evidence>
<gene>
    <name evidence="2" type="ORF">OUZ56_022422</name>
</gene>
<organism evidence="2 3">
    <name type="scientific">Daphnia magna</name>
    <dbReference type="NCBI Taxonomy" id="35525"/>
    <lineage>
        <taxon>Eukaryota</taxon>
        <taxon>Metazoa</taxon>
        <taxon>Ecdysozoa</taxon>
        <taxon>Arthropoda</taxon>
        <taxon>Crustacea</taxon>
        <taxon>Branchiopoda</taxon>
        <taxon>Diplostraca</taxon>
        <taxon>Cladocera</taxon>
        <taxon>Anomopoda</taxon>
        <taxon>Daphniidae</taxon>
        <taxon>Daphnia</taxon>
    </lineage>
</organism>
<accession>A0ABR0AWH7</accession>
<keyword evidence="3" id="KW-1185">Reference proteome</keyword>
<feature type="compositionally biased region" description="Polar residues" evidence="1">
    <location>
        <begin position="1"/>
        <end position="12"/>
    </location>
</feature>
<name>A0ABR0AWH7_9CRUS</name>
<evidence type="ECO:0000256" key="1">
    <source>
        <dbReference type="SAM" id="MobiDB-lite"/>
    </source>
</evidence>
<dbReference type="Proteomes" id="UP001234178">
    <property type="component" value="Unassembled WGS sequence"/>
</dbReference>
<evidence type="ECO:0000313" key="2">
    <source>
        <dbReference type="EMBL" id="KAK4029430.1"/>
    </source>
</evidence>
<comment type="caution">
    <text evidence="2">The sequence shown here is derived from an EMBL/GenBank/DDBJ whole genome shotgun (WGS) entry which is preliminary data.</text>
</comment>